<organism evidence="2 3">
    <name type="scientific">Flavobacterium aciduliphilum</name>
    <dbReference type="NCBI Taxonomy" id="1101402"/>
    <lineage>
        <taxon>Bacteria</taxon>
        <taxon>Pseudomonadati</taxon>
        <taxon>Bacteroidota</taxon>
        <taxon>Flavobacteriia</taxon>
        <taxon>Flavobacteriales</taxon>
        <taxon>Flavobacteriaceae</taxon>
        <taxon>Flavobacterium</taxon>
    </lineage>
</organism>
<proteinExistence type="predicted"/>
<keyword evidence="3" id="KW-1185">Reference proteome</keyword>
<reference evidence="2 3" key="1">
    <citation type="submission" date="2018-06" db="EMBL/GenBank/DDBJ databases">
        <title>Genomic Encyclopedia of Archaeal and Bacterial Type Strains, Phase II (KMG-II): from individual species to whole genera.</title>
        <authorList>
            <person name="Goeker M."/>
        </authorList>
    </citation>
    <scope>NUCLEOTIDE SEQUENCE [LARGE SCALE GENOMIC DNA]</scope>
    <source>
        <strain evidence="2 3">DSM 25663</strain>
    </source>
</reference>
<accession>A0A328YN18</accession>
<dbReference type="AlphaFoldDB" id="A0A328YN18"/>
<feature type="signal peptide" evidence="1">
    <location>
        <begin position="1"/>
        <end position="21"/>
    </location>
</feature>
<name>A0A328YN18_9FLAO</name>
<evidence type="ECO:0000256" key="1">
    <source>
        <dbReference type="SAM" id="SignalP"/>
    </source>
</evidence>
<feature type="chain" id="PRO_5016357717" evidence="1">
    <location>
        <begin position="22"/>
        <end position="254"/>
    </location>
</feature>
<evidence type="ECO:0000313" key="2">
    <source>
        <dbReference type="EMBL" id="RAR75498.1"/>
    </source>
</evidence>
<gene>
    <name evidence="2" type="ORF">CLV55_101198</name>
</gene>
<dbReference type="OrthoDB" id="995425at2"/>
<sequence length="254" mass="29567">MRIPLSSVLLVLFVSATTAFGQQQRNDSTKTSLTPSDLNVMSSMTLNEQVEYFEDLTRLKRFLKIELVSKKEYDAKKKTAVNYVTDIDKIKKKKGVIILPCLKKKVKFVDKPDNEEDRHEYTYIGQIPFLNQYIVGGMYWETLDYKLIDKTSGNETIALGSYPHVAPDKKHIICIYANPYENTADLDLYSIKNGKIKPVVNVSFKNWMNTLEENKTFWSQDGYLYCPVNHINVYWNKDGNINNKCQYIRMKIMR</sequence>
<evidence type="ECO:0000313" key="3">
    <source>
        <dbReference type="Proteomes" id="UP000248840"/>
    </source>
</evidence>
<dbReference type="Proteomes" id="UP000248840">
    <property type="component" value="Unassembled WGS sequence"/>
</dbReference>
<comment type="caution">
    <text evidence="2">The sequence shown here is derived from an EMBL/GenBank/DDBJ whole genome shotgun (WGS) entry which is preliminary data.</text>
</comment>
<dbReference type="RefSeq" id="WP_112111870.1">
    <property type="nucleotide sequence ID" value="NZ_QLSZ01000001.1"/>
</dbReference>
<protein>
    <submittedName>
        <fullName evidence="2">Uncharacterized protein</fullName>
    </submittedName>
</protein>
<keyword evidence="1" id="KW-0732">Signal</keyword>
<dbReference type="EMBL" id="QLSZ01000001">
    <property type="protein sequence ID" value="RAR75498.1"/>
    <property type="molecule type" value="Genomic_DNA"/>
</dbReference>